<sequence length="264" mass="29878">MRISFIGLSSFLIENNQGYRILIDPFNNAPEWSLGVSFPDEFEDKPFGANLVLMSEPDADHAYAPGGWLQEAPPTKPDSNPFPNLNLRGTVIYEFNGDLNIAWHYSVDGIRLAHFADNAYLLTQEQLQEMGKPDIIFISPPKEPWNENSIVAIRKNIQALSPKIVIWSHHIVPKGMPESDNPEDLRNFFRIFFKDNAATNKAYKGEDSFIELCYILENAIALNKEYSGIVLNDTFLTVESELLTQSSNNPKAILFRSMLAKPKN</sequence>
<protein>
    <submittedName>
        <fullName evidence="1">Uncharacterized protein</fullName>
    </submittedName>
</protein>
<evidence type="ECO:0000313" key="2">
    <source>
        <dbReference type="Proteomes" id="UP000034320"/>
    </source>
</evidence>
<gene>
    <name evidence="1" type="ORF">UV09_C0001G0071</name>
</gene>
<reference evidence="1 2" key="1">
    <citation type="journal article" date="2015" name="Nature">
        <title>rRNA introns, odd ribosomes, and small enigmatic genomes across a large radiation of phyla.</title>
        <authorList>
            <person name="Brown C.T."/>
            <person name="Hug L.A."/>
            <person name="Thomas B.C."/>
            <person name="Sharon I."/>
            <person name="Castelle C.J."/>
            <person name="Singh A."/>
            <person name="Wilkins M.J."/>
            <person name="Williams K.H."/>
            <person name="Banfield J.F."/>
        </authorList>
    </citation>
    <scope>NUCLEOTIDE SEQUENCE [LARGE SCALE GENOMIC DNA]</scope>
</reference>
<proteinExistence type="predicted"/>
<comment type="caution">
    <text evidence="1">The sequence shown here is derived from an EMBL/GenBank/DDBJ whole genome shotgun (WGS) entry which is preliminary data.</text>
</comment>
<organism evidence="1 2">
    <name type="scientific">Candidatus Gottesmanbacteria bacterium GW2011_GWA2_42_18</name>
    <dbReference type="NCBI Taxonomy" id="1618442"/>
    <lineage>
        <taxon>Bacteria</taxon>
        <taxon>Candidatus Gottesmaniibacteriota</taxon>
    </lineage>
</organism>
<dbReference type="InterPro" id="IPR036866">
    <property type="entry name" value="RibonucZ/Hydroxyglut_hydro"/>
</dbReference>
<dbReference type="Pfam" id="PF13483">
    <property type="entry name" value="Lactamase_B_3"/>
    <property type="match status" value="1"/>
</dbReference>
<name>A0A0G0ZH78_9BACT</name>
<dbReference type="Gene3D" id="3.60.15.10">
    <property type="entry name" value="Ribonuclease Z/Hydroxyacylglutathione hydrolase-like"/>
    <property type="match status" value="1"/>
</dbReference>
<accession>A0A0G0ZH78</accession>
<evidence type="ECO:0000313" key="1">
    <source>
        <dbReference type="EMBL" id="KKS48039.1"/>
    </source>
</evidence>
<dbReference type="AlphaFoldDB" id="A0A0G0ZH78"/>
<dbReference type="SUPFAM" id="SSF56281">
    <property type="entry name" value="Metallo-hydrolase/oxidoreductase"/>
    <property type="match status" value="1"/>
</dbReference>
<dbReference type="Proteomes" id="UP000034320">
    <property type="component" value="Unassembled WGS sequence"/>
</dbReference>
<dbReference type="EMBL" id="LCDD01000001">
    <property type="protein sequence ID" value="KKS48039.1"/>
    <property type="molecule type" value="Genomic_DNA"/>
</dbReference>